<organism evidence="7 8">
    <name type="scientific">Myxococcus landrumensis</name>
    <dbReference type="NCBI Taxonomy" id="2813577"/>
    <lineage>
        <taxon>Bacteria</taxon>
        <taxon>Pseudomonadati</taxon>
        <taxon>Myxococcota</taxon>
        <taxon>Myxococcia</taxon>
        <taxon>Myxococcales</taxon>
        <taxon>Cystobacterineae</taxon>
        <taxon>Myxococcaceae</taxon>
        <taxon>Myxococcus</taxon>
    </lineage>
</organism>
<feature type="domain" description="JAB" evidence="6">
    <location>
        <begin position="10"/>
        <end position="122"/>
    </location>
</feature>
<evidence type="ECO:0000256" key="5">
    <source>
        <dbReference type="ARBA" id="ARBA00023049"/>
    </source>
</evidence>
<dbReference type="Proteomes" id="UP000663090">
    <property type="component" value="Chromosome"/>
</dbReference>
<dbReference type="InterPro" id="IPR051929">
    <property type="entry name" value="VirAsm_ModProt"/>
</dbReference>
<evidence type="ECO:0000256" key="2">
    <source>
        <dbReference type="ARBA" id="ARBA00022723"/>
    </source>
</evidence>
<reference evidence="7 8" key="1">
    <citation type="submission" date="2021-02" db="EMBL/GenBank/DDBJ databases">
        <title>De Novo genome assembly of isolated myxobacteria.</title>
        <authorList>
            <person name="Stevens D.C."/>
        </authorList>
    </citation>
    <scope>NUCLEOTIDE SEQUENCE [LARGE SCALE GENOMIC DNA]</scope>
    <source>
        <strain evidence="7 8">SCHIC003</strain>
    </source>
</reference>
<protein>
    <submittedName>
        <fullName evidence="7">M67 family metallopeptidase</fullName>
    </submittedName>
</protein>
<evidence type="ECO:0000313" key="7">
    <source>
        <dbReference type="EMBL" id="QSQ15855.1"/>
    </source>
</evidence>
<evidence type="ECO:0000313" key="8">
    <source>
        <dbReference type="Proteomes" id="UP000663090"/>
    </source>
</evidence>
<name>A0ABX7NAP3_9BACT</name>
<keyword evidence="8" id="KW-1185">Reference proteome</keyword>
<gene>
    <name evidence="7" type="ORF">JY572_07305</name>
</gene>
<dbReference type="Pfam" id="PF14464">
    <property type="entry name" value="Prok-JAB"/>
    <property type="match status" value="1"/>
</dbReference>
<keyword evidence="5" id="KW-0482">Metalloprotease</keyword>
<evidence type="ECO:0000259" key="6">
    <source>
        <dbReference type="Pfam" id="PF14464"/>
    </source>
</evidence>
<dbReference type="Gene3D" id="3.40.140.10">
    <property type="entry name" value="Cytidine Deaminase, domain 2"/>
    <property type="match status" value="1"/>
</dbReference>
<dbReference type="EMBL" id="CP071091">
    <property type="protein sequence ID" value="QSQ15855.1"/>
    <property type="molecule type" value="Genomic_DNA"/>
</dbReference>
<dbReference type="SUPFAM" id="SSF102712">
    <property type="entry name" value="JAB1/MPN domain"/>
    <property type="match status" value="1"/>
</dbReference>
<dbReference type="InterPro" id="IPR028090">
    <property type="entry name" value="JAB_dom_prok"/>
</dbReference>
<dbReference type="CDD" id="cd08070">
    <property type="entry name" value="MPN_like"/>
    <property type="match status" value="1"/>
</dbReference>
<sequence>MTTWPDSRWPESVREEILQHLERSYPQEGCGVILRGPEGDSWRVCPLRNASPCPTRAYAFAPEDWLSLCLQAESRGEQVASVFHSHVDAPPTFSAEDRAQAAPSGHPLLPGVSYLIASVHRGRVVWVSEYEWRGGDFQTRRV</sequence>
<keyword evidence="3" id="KW-0378">Hydrolase</keyword>
<keyword evidence="1" id="KW-0645">Protease</keyword>
<evidence type="ECO:0000256" key="3">
    <source>
        <dbReference type="ARBA" id="ARBA00022801"/>
    </source>
</evidence>
<keyword evidence="4" id="KW-0862">Zinc</keyword>
<dbReference type="PANTHER" id="PTHR34858">
    <property type="entry name" value="CYSO-CYSTEINE PEPTIDASE"/>
    <property type="match status" value="1"/>
</dbReference>
<evidence type="ECO:0000256" key="4">
    <source>
        <dbReference type="ARBA" id="ARBA00022833"/>
    </source>
</evidence>
<dbReference type="PANTHER" id="PTHR34858:SF1">
    <property type="entry name" value="CYSO-CYSTEINE PEPTIDASE"/>
    <property type="match status" value="1"/>
</dbReference>
<proteinExistence type="predicted"/>
<accession>A0ABX7NAP3</accession>
<evidence type="ECO:0000256" key="1">
    <source>
        <dbReference type="ARBA" id="ARBA00022670"/>
    </source>
</evidence>
<keyword evidence="2" id="KW-0479">Metal-binding</keyword>